<reference evidence="3 4" key="1">
    <citation type="submission" date="2024-04" db="EMBL/GenBank/DDBJ databases">
        <title>Tritrichomonas musculus Genome.</title>
        <authorList>
            <person name="Alves-Ferreira E."/>
            <person name="Grigg M."/>
            <person name="Lorenzi H."/>
            <person name="Galac M."/>
        </authorList>
    </citation>
    <scope>NUCLEOTIDE SEQUENCE [LARGE SCALE GENOMIC DNA]</scope>
    <source>
        <strain evidence="3 4">EAF2021</strain>
    </source>
</reference>
<evidence type="ECO:0000313" key="4">
    <source>
        <dbReference type="Proteomes" id="UP001470230"/>
    </source>
</evidence>
<organism evidence="3 4">
    <name type="scientific">Tritrichomonas musculus</name>
    <dbReference type="NCBI Taxonomy" id="1915356"/>
    <lineage>
        <taxon>Eukaryota</taxon>
        <taxon>Metamonada</taxon>
        <taxon>Parabasalia</taxon>
        <taxon>Tritrichomonadida</taxon>
        <taxon>Tritrichomonadidae</taxon>
        <taxon>Tritrichomonas</taxon>
    </lineage>
</organism>
<dbReference type="EMBL" id="JAPFFF010000023">
    <property type="protein sequence ID" value="KAK8852623.1"/>
    <property type="molecule type" value="Genomic_DNA"/>
</dbReference>
<proteinExistence type="predicted"/>
<evidence type="ECO:0000313" key="1">
    <source>
        <dbReference type="EMBL" id="KAK8834910.1"/>
    </source>
</evidence>
<dbReference type="EMBL" id="JAPFFF010000272">
    <property type="protein sequence ID" value="KAK8834910.1"/>
    <property type="molecule type" value="Genomic_DNA"/>
</dbReference>
<accession>A0ABR2HUW0</accession>
<sequence length="136" mass="16277">MQFLPIHADLKFNPKTFRADDIKYIPDQIMNFIYVEWDNNEKAAKIKIFYPFVRLLQDEFEQDIKNLINGYAKINSKNLDGKIYGFVFNGSSWKPQIYKFKKWTWERIADKNILIGDPAFLHDFMEEFLTLKAQNL</sequence>
<gene>
    <name evidence="3" type="ORF">M9Y10_017611</name>
    <name evidence="1" type="ORF">M9Y10_020976</name>
    <name evidence="2" type="ORF">M9Y10_030464</name>
</gene>
<dbReference type="EMBL" id="JAPFFF010000044">
    <property type="protein sequence ID" value="KAK8840688.1"/>
    <property type="molecule type" value="Genomic_DNA"/>
</dbReference>
<keyword evidence="4" id="KW-1185">Reference proteome</keyword>
<comment type="caution">
    <text evidence="3">The sequence shown here is derived from an EMBL/GenBank/DDBJ whole genome shotgun (WGS) entry which is preliminary data.</text>
</comment>
<dbReference type="Proteomes" id="UP001470230">
    <property type="component" value="Unassembled WGS sequence"/>
</dbReference>
<evidence type="ECO:0000313" key="2">
    <source>
        <dbReference type="EMBL" id="KAK8840688.1"/>
    </source>
</evidence>
<evidence type="ECO:0000313" key="3">
    <source>
        <dbReference type="EMBL" id="KAK8852623.1"/>
    </source>
</evidence>
<name>A0ABR2HUW0_9EUKA</name>
<protein>
    <submittedName>
        <fullName evidence="3">Uncharacterized protein</fullName>
    </submittedName>
</protein>